<feature type="region of interest" description="Disordered" evidence="1">
    <location>
        <begin position="359"/>
        <end position="387"/>
    </location>
</feature>
<dbReference type="STRING" id="485915.Dret_1612"/>
<dbReference type="HOGENOM" id="CLU_391644_0_0_7"/>
<organism evidence="2 3">
    <name type="scientific">Desulfohalobium retbaense (strain ATCC 49708 / DSM 5692 / JCM 16813 / HR100)</name>
    <dbReference type="NCBI Taxonomy" id="485915"/>
    <lineage>
        <taxon>Bacteria</taxon>
        <taxon>Pseudomonadati</taxon>
        <taxon>Thermodesulfobacteriota</taxon>
        <taxon>Desulfovibrionia</taxon>
        <taxon>Desulfovibrionales</taxon>
        <taxon>Desulfohalobiaceae</taxon>
        <taxon>Desulfohalobium</taxon>
    </lineage>
</organism>
<dbReference type="EMBL" id="CP001734">
    <property type="protein sequence ID" value="ACV68896.1"/>
    <property type="molecule type" value="Genomic_DNA"/>
</dbReference>
<name>C8X399_DESRD</name>
<dbReference type="eggNOG" id="COG1467">
    <property type="taxonomic scope" value="Bacteria"/>
</dbReference>
<evidence type="ECO:0000313" key="3">
    <source>
        <dbReference type="Proteomes" id="UP000001052"/>
    </source>
</evidence>
<dbReference type="OrthoDB" id="784829at2"/>
<reference evidence="3" key="1">
    <citation type="submission" date="2009-09" db="EMBL/GenBank/DDBJ databases">
        <title>The complete chromosome of Desulfohalobium retbaense DSM 5692.</title>
        <authorList>
            <consortium name="US DOE Joint Genome Institute (JGI-PGF)"/>
            <person name="Lucas S."/>
            <person name="Copeland A."/>
            <person name="Lapidus A."/>
            <person name="Glavina del Rio T."/>
            <person name="Dalin E."/>
            <person name="Tice H."/>
            <person name="Bruce D."/>
            <person name="Goodwin L."/>
            <person name="Pitluck S."/>
            <person name="Kyrpides N."/>
            <person name="Mavromatis K."/>
            <person name="Ivanova N."/>
            <person name="Mikhailova N."/>
            <person name="Munk A.C."/>
            <person name="Brettin T."/>
            <person name="Detter J.C."/>
            <person name="Han C."/>
            <person name="Tapia R."/>
            <person name="Larimer F."/>
            <person name="Land M."/>
            <person name="Hauser L."/>
            <person name="Markowitz V."/>
            <person name="Cheng J.-F."/>
            <person name="Hugenholtz P."/>
            <person name="Woyke T."/>
            <person name="Wu D."/>
            <person name="Spring S."/>
            <person name="Klenk H.-P."/>
            <person name="Eisen J.A."/>
        </authorList>
    </citation>
    <scope>NUCLEOTIDE SEQUENCE [LARGE SCALE GENOMIC DNA]</scope>
    <source>
        <strain evidence="3">DSM 5692</strain>
    </source>
</reference>
<proteinExistence type="predicted"/>
<dbReference type="KEGG" id="drt:Dret_1612"/>
<gene>
    <name evidence="2" type="ordered locus">Dret_1612</name>
</gene>
<dbReference type="Proteomes" id="UP000001052">
    <property type="component" value="Chromosome"/>
</dbReference>
<dbReference type="RefSeq" id="WP_015752039.1">
    <property type="nucleotide sequence ID" value="NC_013223.1"/>
</dbReference>
<accession>C8X399</accession>
<dbReference type="SUPFAM" id="SSF52540">
    <property type="entry name" value="P-loop containing nucleoside triphosphate hydrolases"/>
    <property type="match status" value="1"/>
</dbReference>
<dbReference type="AlphaFoldDB" id="C8X399"/>
<reference evidence="2 3" key="2">
    <citation type="journal article" date="2010" name="Stand. Genomic Sci.">
        <title>Complete genome sequence of Desulfohalobium retbaense type strain (HR(100)).</title>
        <authorList>
            <person name="Spring S."/>
            <person name="Nolan M."/>
            <person name="Lapidus A."/>
            <person name="Glavina Del Rio T."/>
            <person name="Copeland A."/>
            <person name="Tice H."/>
            <person name="Cheng J.F."/>
            <person name="Lucas S."/>
            <person name="Land M."/>
            <person name="Chen F."/>
            <person name="Bruce D."/>
            <person name="Goodwin L."/>
            <person name="Pitluck S."/>
            <person name="Ivanova N."/>
            <person name="Mavromatis K."/>
            <person name="Mikhailova N."/>
            <person name="Pati A."/>
            <person name="Chen A."/>
            <person name="Palaniappan K."/>
            <person name="Hauser L."/>
            <person name="Chang Y.J."/>
            <person name="Jeffries C.D."/>
            <person name="Munk C."/>
            <person name="Kiss H."/>
            <person name="Chain P."/>
            <person name="Han C."/>
            <person name="Brettin T."/>
            <person name="Detter J.C."/>
            <person name="Schuler E."/>
            <person name="Goker M."/>
            <person name="Rohde M."/>
            <person name="Bristow J."/>
            <person name="Eisen J.A."/>
            <person name="Markowitz V."/>
            <person name="Hugenholtz P."/>
            <person name="Kyrpides N.C."/>
            <person name="Klenk H.P."/>
        </authorList>
    </citation>
    <scope>NUCLEOTIDE SEQUENCE [LARGE SCALE GENOMIC DNA]</scope>
    <source>
        <strain evidence="2 3">DSM 5692</strain>
    </source>
</reference>
<protein>
    <submittedName>
        <fullName evidence="2">Uncharacterized protein</fullName>
    </submittedName>
</protein>
<dbReference type="InterPro" id="IPR027417">
    <property type="entry name" value="P-loop_NTPase"/>
</dbReference>
<sequence>MDIQKTTNPNHLNAYLEALIPDSDIELPDGSIPETHAFIFNAKTKKINIKRFQVDKLEDLKQKIKDNIQGNHIYMPIGFQKPGLPRQAKGAQEDVVGLFGFALDIDIKGDGHAQKKLPETTSEAFQLAYSIPDFSPSMIVHSGGGIHAYWFFKEPWIFDSEKEKDSAKNMWKSFEKTFHRYASEKEWEIDTISNIDRVLRVPGTYNQKNEPAVQACILEDKSQELRYNPNDFEEFLTFADEFQKSPSQATKANEEDFSPAEFEKIFDQCSFVQHGCTEAETLPEPAWYPLIGILARCEDGETLCHEHSRPYPQYTYEETQRKIEHALRDAGPPTCSRLREEFPEICEDCPNSVSTPLQLGRAANENRSRSSNQRQGRGNRRTSDQDLLVSLAPPSDQMFYEEGSKVTTYIRVERKNHFEILPVNSMAFKLHLAYKFRDQYGRTPGETALNAAIRQITAIAFAEGAARKTFVRSGHHEEKLYLDLCDDQGQVIEIDSTGWRMTKSAPVLFRKLDHLKPLPVPTSGSNINELMNILDIGHEERILVVSWLLSSINPKVNTPLLYIQGDPGSGKSTIAKTIQSLIDPSSSYGMHLPKDPTELLRASYNFRILNFDNVSRVSIDQSNALCQAVTGGSMFSRKLYTDTELVTCSVKSPIILNGIENSLLRQDAIDRSIRIHLKRIPRYQRKTEADLFENISKLQPLILGALCDAASTAIDKLPAIQLDELPRMADFARWVYAACLSEAIPFTAEEFRTTYLNHVNDMANIALDQDPVAYHLKDIAYEDGVWEGTATELLERLNDHASDSSKSHPRWPKNPAQLSQHINLIRALLEEAGVKIDKGQRKKGQRIIRIETLHRVRETIEIQKSL</sequence>
<evidence type="ECO:0000313" key="2">
    <source>
        <dbReference type="EMBL" id="ACV68896.1"/>
    </source>
</evidence>
<evidence type="ECO:0000256" key="1">
    <source>
        <dbReference type="SAM" id="MobiDB-lite"/>
    </source>
</evidence>
<keyword evidence="3" id="KW-1185">Reference proteome</keyword>
<dbReference type="eggNOG" id="COG4172">
    <property type="taxonomic scope" value="Bacteria"/>
</dbReference>